<evidence type="ECO:0000256" key="1">
    <source>
        <dbReference type="ARBA" id="ARBA00005384"/>
    </source>
</evidence>
<feature type="compositionally biased region" description="Gly residues" evidence="6">
    <location>
        <begin position="123"/>
        <end position="132"/>
    </location>
</feature>
<dbReference type="InterPro" id="IPR036390">
    <property type="entry name" value="WH_DNA-bd_sf"/>
</dbReference>
<evidence type="ECO:0000256" key="6">
    <source>
        <dbReference type="SAM" id="MobiDB-lite"/>
    </source>
</evidence>
<dbReference type="InterPro" id="IPR015421">
    <property type="entry name" value="PyrdxlP-dep_Trfase_major"/>
</dbReference>
<feature type="compositionally biased region" description="Gly residues" evidence="6">
    <location>
        <begin position="155"/>
        <end position="171"/>
    </location>
</feature>
<dbReference type="InterPro" id="IPR015424">
    <property type="entry name" value="PyrdxlP-dep_Trfase"/>
</dbReference>
<dbReference type="Gene3D" id="3.40.640.10">
    <property type="entry name" value="Type I PLP-dependent aspartate aminotransferase-like (Major domain)"/>
    <property type="match status" value="1"/>
</dbReference>
<dbReference type="EMBL" id="PGFE01000001">
    <property type="protein sequence ID" value="PJJ77840.1"/>
    <property type="molecule type" value="Genomic_DNA"/>
</dbReference>
<dbReference type="Gene3D" id="1.10.10.10">
    <property type="entry name" value="Winged helix-like DNA-binding domain superfamily/Winged helix DNA-binding domain"/>
    <property type="match status" value="1"/>
</dbReference>
<dbReference type="SUPFAM" id="SSF46785">
    <property type="entry name" value="Winged helix' DNA-binding domain"/>
    <property type="match status" value="1"/>
</dbReference>
<dbReference type="InterPro" id="IPR051446">
    <property type="entry name" value="HTH_trans_reg/aminotransferase"/>
</dbReference>
<dbReference type="SUPFAM" id="SSF53383">
    <property type="entry name" value="PLP-dependent transferases"/>
    <property type="match status" value="1"/>
</dbReference>
<keyword evidence="2" id="KW-0663">Pyridoxal phosphate</keyword>
<evidence type="ECO:0000256" key="4">
    <source>
        <dbReference type="ARBA" id="ARBA00023125"/>
    </source>
</evidence>
<keyword evidence="4 8" id="KW-0238">DNA-binding</keyword>
<dbReference type="GO" id="GO:0030170">
    <property type="term" value="F:pyridoxal phosphate binding"/>
    <property type="evidence" value="ECO:0007669"/>
    <property type="project" value="InterPro"/>
</dbReference>
<proteinExistence type="inferred from homology"/>
<reference evidence="8 9" key="1">
    <citation type="submission" date="2017-11" db="EMBL/GenBank/DDBJ databases">
        <title>Genomic Encyclopedia of Archaeal and Bacterial Type Strains, Phase II (KMG-II): From Individual Species to Whole Genera.</title>
        <authorList>
            <person name="Goeker M."/>
        </authorList>
    </citation>
    <scope>NUCLEOTIDE SEQUENCE [LARGE SCALE GENOMIC DNA]</scope>
    <source>
        <strain evidence="8 9">DSM 25478</strain>
    </source>
</reference>
<feature type="region of interest" description="Disordered" evidence="6">
    <location>
        <begin position="1"/>
        <end position="40"/>
    </location>
</feature>
<gene>
    <name evidence="8" type="ORF">CLV28_1066</name>
</gene>
<comment type="similarity">
    <text evidence="1">In the C-terminal section; belongs to the class-I pyridoxal-phosphate-dependent aminotransferase family.</text>
</comment>
<organism evidence="8 9">
    <name type="scientific">Sediminihabitans luteus</name>
    <dbReference type="NCBI Taxonomy" id="1138585"/>
    <lineage>
        <taxon>Bacteria</taxon>
        <taxon>Bacillati</taxon>
        <taxon>Actinomycetota</taxon>
        <taxon>Actinomycetes</taxon>
        <taxon>Micrococcales</taxon>
        <taxon>Cellulomonadaceae</taxon>
        <taxon>Sediminihabitans</taxon>
    </lineage>
</organism>
<keyword evidence="5" id="KW-0804">Transcription</keyword>
<dbReference type="Proteomes" id="UP000231693">
    <property type="component" value="Unassembled WGS sequence"/>
</dbReference>
<keyword evidence="9" id="KW-1185">Reference proteome</keyword>
<dbReference type="CDD" id="cd00609">
    <property type="entry name" value="AAT_like"/>
    <property type="match status" value="1"/>
</dbReference>
<dbReference type="SMART" id="SM00345">
    <property type="entry name" value="HTH_GNTR"/>
    <property type="match status" value="1"/>
</dbReference>
<dbReference type="PRINTS" id="PR00035">
    <property type="entry name" value="HTHGNTR"/>
</dbReference>
<accession>A0A2M9D108</accession>
<dbReference type="Pfam" id="PF00155">
    <property type="entry name" value="Aminotran_1_2"/>
    <property type="match status" value="1"/>
</dbReference>
<comment type="caution">
    <text evidence="8">The sequence shown here is derived from an EMBL/GenBank/DDBJ whole genome shotgun (WGS) entry which is preliminary data.</text>
</comment>
<evidence type="ECO:0000313" key="8">
    <source>
        <dbReference type="EMBL" id="PJJ77840.1"/>
    </source>
</evidence>
<dbReference type="PANTHER" id="PTHR46577">
    <property type="entry name" value="HTH-TYPE TRANSCRIPTIONAL REGULATORY PROTEIN GABR"/>
    <property type="match status" value="1"/>
</dbReference>
<feature type="domain" description="HTH gntR-type" evidence="7">
    <location>
        <begin position="45"/>
        <end position="113"/>
    </location>
</feature>
<evidence type="ECO:0000256" key="5">
    <source>
        <dbReference type="ARBA" id="ARBA00023163"/>
    </source>
</evidence>
<name>A0A2M9D108_9CELL</name>
<evidence type="ECO:0000259" key="7">
    <source>
        <dbReference type="PROSITE" id="PS50949"/>
    </source>
</evidence>
<dbReference type="GO" id="GO:0003700">
    <property type="term" value="F:DNA-binding transcription factor activity"/>
    <property type="evidence" value="ECO:0007669"/>
    <property type="project" value="InterPro"/>
</dbReference>
<evidence type="ECO:0000256" key="3">
    <source>
        <dbReference type="ARBA" id="ARBA00023015"/>
    </source>
</evidence>
<dbReference type="InterPro" id="IPR004839">
    <property type="entry name" value="Aminotransferase_I/II_large"/>
</dbReference>
<dbReference type="InterPro" id="IPR000524">
    <property type="entry name" value="Tscrpt_reg_HTH_GntR"/>
</dbReference>
<evidence type="ECO:0000313" key="9">
    <source>
        <dbReference type="Proteomes" id="UP000231693"/>
    </source>
</evidence>
<dbReference type="CDD" id="cd07377">
    <property type="entry name" value="WHTH_GntR"/>
    <property type="match status" value="1"/>
</dbReference>
<dbReference type="PROSITE" id="PS50949">
    <property type="entry name" value="HTH_GNTR"/>
    <property type="match status" value="1"/>
</dbReference>
<dbReference type="InterPro" id="IPR036388">
    <property type="entry name" value="WH-like_DNA-bd_sf"/>
</dbReference>
<feature type="compositionally biased region" description="Basic and acidic residues" evidence="6">
    <location>
        <begin position="1"/>
        <end position="27"/>
    </location>
</feature>
<sequence>MTGRDSTGRDATGRDSTGRDATRRDSTDPGDDGPVRAWIDRSSSDPLYVQVRRFVERGLRTGRFPPQRRLPSSRELAQALGVSRNTINAAYLELVALGLLVSRPRSGLYPAGASRRDPDERWPGGGLSGGRAGAARDGAAHGGAAYDGAAHGGADHGGTGHGGSVRPGTGRGDVVRPASAPDWADHVIAVDDPWPERPTIEPDYTDFPYPFLPGQVELRSFPARTWLRASTQAFDGPHRAFSLRDSVARDDPLLVDEICSTILPAKGIAATPDEVLVTNGSQQALSLLAATLLDPGRTVAVENPGYVDAARIFRRAGARLLPCPVDAHGVVIDDVADVDVAYVTPSHHHPTNVTLSPARRERLLAQAVARDFVVVEDDFDSEVRYRGSPTPAIKARDVDGRVVYLGTFSKFLAPGLRLGFLVADAALVRELRDRRYHQTKHPSGHLQRTLGLFVASGDYHRQLMRHRLDLRRKWETLGAALDAHVPWPVGEHPTGGLSYWLTGPEGFDGTVAARLARRHGVLVSPGAAYHLTPDPPRTSLRVGFNAIPQARIVPGVVRLAEAIGEATA</sequence>
<evidence type="ECO:0000256" key="2">
    <source>
        <dbReference type="ARBA" id="ARBA00022898"/>
    </source>
</evidence>
<feature type="region of interest" description="Disordered" evidence="6">
    <location>
        <begin position="109"/>
        <end position="172"/>
    </location>
</feature>
<dbReference type="AlphaFoldDB" id="A0A2M9D108"/>
<keyword evidence="3" id="KW-0805">Transcription regulation</keyword>
<feature type="compositionally biased region" description="Low complexity" evidence="6">
    <location>
        <begin position="133"/>
        <end position="149"/>
    </location>
</feature>
<protein>
    <submittedName>
        <fullName evidence="8">DNA-binding transcriptional MocR family regulator</fullName>
    </submittedName>
</protein>
<dbReference type="Pfam" id="PF00392">
    <property type="entry name" value="GntR"/>
    <property type="match status" value="1"/>
</dbReference>
<dbReference type="PANTHER" id="PTHR46577:SF1">
    <property type="entry name" value="HTH-TYPE TRANSCRIPTIONAL REGULATORY PROTEIN GABR"/>
    <property type="match status" value="1"/>
</dbReference>
<dbReference type="GO" id="GO:0003677">
    <property type="term" value="F:DNA binding"/>
    <property type="evidence" value="ECO:0007669"/>
    <property type="project" value="UniProtKB-KW"/>
</dbReference>